<reference evidence="1 2" key="1">
    <citation type="submission" date="2023-11" db="EMBL/GenBank/DDBJ databases">
        <title>Gilvimarinus fulvus sp. nov., isolated from the surface of Kelp.</title>
        <authorList>
            <person name="Sun Y.Y."/>
            <person name="Gong Y."/>
            <person name="Du Z.J."/>
        </authorList>
    </citation>
    <scope>NUCLEOTIDE SEQUENCE [LARGE SCALE GENOMIC DNA]</scope>
    <source>
        <strain evidence="1 2">SDUM040013</strain>
    </source>
</reference>
<sequence>MDRDKRCGQAAVPANAAVFLNDLQVLALSHMECFGWQLMFIRRPLFQDPIAVVVDDQGTKVGVLESDGQVNLEPNIQLRH</sequence>
<protein>
    <submittedName>
        <fullName evidence="1">Uncharacterized protein</fullName>
    </submittedName>
</protein>
<organism evidence="1 2">
    <name type="scientific">Gilvimarinus gilvus</name>
    <dbReference type="NCBI Taxonomy" id="3058038"/>
    <lineage>
        <taxon>Bacteria</taxon>
        <taxon>Pseudomonadati</taxon>
        <taxon>Pseudomonadota</taxon>
        <taxon>Gammaproteobacteria</taxon>
        <taxon>Cellvibrionales</taxon>
        <taxon>Cellvibrionaceae</taxon>
        <taxon>Gilvimarinus</taxon>
    </lineage>
</organism>
<dbReference type="RefSeq" id="WP_302724428.1">
    <property type="nucleotide sequence ID" value="NZ_JAULRU010000797.1"/>
</dbReference>
<keyword evidence="2" id="KW-1185">Reference proteome</keyword>
<evidence type="ECO:0000313" key="2">
    <source>
        <dbReference type="Proteomes" id="UP001273505"/>
    </source>
</evidence>
<name>A0ABU4RSG6_9GAMM</name>
<gene>
    <name evidence="1" type="ORF">SCD92_00560</name>
</gene>
<evidence type="ECO:0000313" key="1">
    <source>
        <dbReference type="EMBL" id="MDX6847827.1"/>
    </source>
</evidence>
<dbReference type="EMBL" id="JAXAFO010000001">
    <property type="protein sequence ID" value="MDX6847827.1"/>
    <property type="molecule type" value="Genomic_DNA"/>
</dbReference>
<dbReference type="Proteomes" id="UP001273505">
    <property type="component" value="Unassembled WGS sequence"/>
</dbReference>
<comment type="caution">
    <text evidence="1">The sequence shown here is derived from an EMBL/GenBank/DDBJ whole genome shotgun (WGS) entry which is preliminary data.</text>
</comment>
<accession>A0ABU4RSG6</accession>
<proteinExistence type="predicted"/>